<dbReference type="PANTHER" id="PTHR11655:SF14">
    <property type="entry name" value="LARGE RIBOSOMAL SUBUNIT PROTEIN UL6M"/>
    <property type="match status" value="1"/>
</dbReference>
<dbReference type="FunFam" id="3.90.930.12:FF:000001">
    <property type="entry name" value="50S ribosomal protein L6"/>
    <property type="match status" value="1"/>
</dbReference>
<gene>
    <name evidence="6" type="primary">rplF</name>
    <name evidence="10" type="ORF">A3B25_02595</name>
</gene>
<organism evidence="10 11">
    <name type="scientific">Candidatus Ryanbacteria bacterium RIFCSPLOWO2_01_FULL_48_26</name>
    <dbReference type="NCBI Taxonomy" id="1802126"/>
    <lineage>
        <taxon>Bacteria</taxon>
        <taxon>Candidatus Ryaniibacteriota</taxon>
    </lineage>
</organism>
<comment type="subunit">
    <text evidence="6">Part of the 50S ribosomal subunit.</text>
</comment>
<evidence type="ECO:0000313" key="10">
    <source>
        <dbReference type="EMBL" id="OGZ54279.1"/>
    </source>
</evidence>
<evidence type="ECO:0000256" key="1">
    <source>
        <dbReference type="ARBA" id="ARBA00009356"/>
    </source>
</evidence>
<dbReference type="PIRSF" id="PIRSF002162">
    <property type="entry name" value="Ribosomal_L6"/>
    <property type="match status" value="1"/>
</dbReference>
<name>A0A1G2GVW5_9BACT</name>
<dbReference type="InterPro" id="IPR002358">
    <property type="entry name" value="Ribosomal_uL6_CS"/>
</dbReference>
<evidence type="ECO:0000256" key="4">
    <source>
        <dbReference type="ARBA" id="ARBA00022980"/>
    </source>
</evidence>
<keyword evidence="4 6" id="KW-0689">Ribosomal protein</keyword>
<dbReference type="InterPro" id="IPR019906">
    <property type="entry name" value="Ribosomal_uL6_bac-type"/>
</dbReference>
<evidence type="ECO:0000256" key="5">
    <source>
        <dbReference type="ARBA" id="ARBA00023274"/>
    </source>
</evidence>
<accession>A0A1G2GVW5</accession>
<dbReference type="Gene3D" id="3.90.930.12">
    <property type="entry name" value="Ribosomal protein L6, alpha-beta domain"/>
    <property type="match status" value="2"/>
</dbReference>
<dbReference type="PROSITE" id="PS00525">
    <property type="entry name" value="RIBOSOMAL_L6_1"/>
    <property type="match status" value="1"/>
</dbReference>
<dbReference type="AlphaFoldDB" id="A0A1G2GVW5"/>
<dbReference type="NCBIfam" id="TIGR03654">
    <property type="entry name" value="L6_bact"/>
    <property type="match status" value="1"/>
</dbReference>
<evidence type="ECO:0000259" key="9">
    <source>
        <dbReference type="Pfam" id="PF00347"/>
    </source>
</evidence>
<dbReference type="GO" id="GO:0003735">
    <property type="term" value="F:structural constituent of ribosome"/>
    <property type="evidence" value="ECO:0007669"/>
    <property type="project" value="UniProtKB-UniRule"/>
</dbReference>
<dbReference type="InterPro" id="IPR020040">
    <property type="entry name" value="Ribosomal_uL6_a/b-dom"/>
</dbReference>
<evidence type="ECO:0000256" key="2">
    <source>
        <dbReference type="ARBA" id="ARBA00022730"/>
    </source>
</evidence>
<dbReference type="GO" id="GO:0002181">
    <property type="term" value="P:cytoplasmic translation"/>
    <property type="evidence" value="ECO:0007669"/>
    <property type="project" value="TreeGrafter"/>
</dbReference>
<comment type="similarity">
    <text evidence="1 6 7">Belongs to the universal ribosomal protein uL6 family.</text>
</comment>
<dbReference type="SUPFAM" id="SSF56053">
    <property type="entry name" value="Ribosomal protein L6"/>
    <property type="match status" value="2"/>
</dbReference>
<dbReference type="HAMAP" id="MF_01365_B">
    <property type="entry name" value="Ribosomal_uL6_B"/>
    <property type="match status" value="1"/>
</dbReference>
<feature type="domain" description="Large ribosomal subunit protein uL6 alpha-beta" evidence="9">
    <location>
        <begin position="91"/>
        <end position="163"/>
    </location>
</feature>
<evidence type="ECO:0000256" key="3">
    <source>
        <dbReference type="ARBA" id="ARBA00022884"/>
    </source>
</evidence>
<protein>
    <recommendedName>
        <fullName evidence="6">Large ribosomal subunit protein uL6</fullName>
    </recommendedName>
</protein>
<dbReference type="Proteomes" id="UP000179106">
    <property type="component" value="Unassembled WGS sequence"/>
</dbReference>
<evidence type="ECO:0000313" key="11">
    <source>
        <dbReference type="Proteomes" id="UP000179106"/>
    </source>
</evidence>
<keyword evidence="2 6" id="KW-0699">rRNA-binding</keyword>
<evidence type="ECO:0000256" key="8">
    <source>
        <dbReference type="RuleBase" id="RU003870"/>
    </source>
</evidence>
<reference evidence="10 11" key="1">
    <citation type="journal article" date="2016" name="Nat. Commun.">
        <title>Thousands of microbial genomes shed light on interconnected biogeochemical processes in an aquifer system.</title>
        <authorList>
            <person name="Anantharaman K."/>
            <person name="Brown C.T."/>
            <person name="Hug L.A."/>
            <person name="Sharon I."/>
            <person name="Castelle C.J."/>
            <person name="Probst A.J."/>
            <person name="Thomas B.C."/>
            <person name="Singh A."/>
            <person name="Wilkins M.J."/>
            <person name="Karaoz U."/>
            <person name="Brodie E.L."/>
            <person name="Williams K.H."/>
            <person name="Hubbard S.S."/>
            <person name="Banfield J.F."/>
        </authorList>
    </citation>
    <scope>NUCLEOTIDE SEQUENCE [LARGE SCALE GENOMIC DNA]</scope>
</reference>
<comment type="function">
    <text evidence="6 8">This protein binds to the 23S rRNA, and is important in its secondary structure. It is located near the subunit interface in the base of the L7/L12 stalk, and near the tRNA binding site of the peptidyltransferase center.</text>
</comment>
<dbReference type="InterPro" id="IPR000702">
    <property type="entry name" value="Ribosomal_uL6-like"/>
</dbReference>
<dbReference type="Pfam" id="PF00347">
    <property type="entry name" value="Ribosomal_L6"/>
    <property type="match status" value="2"/>
</dbReference>
<evidence type="ECO:0000256" key="7">
    <source>
        <dbReference type="RuleBase" id="RU003869"/>
    </source>
</evidence>
<feature type="domain" description="Large ribosomal subunit protein uL6 alpha-beta" evidence="9">
    <location>
        <begin position="11"/>
        <end position="82"/>
    </location>
</feature>
<dbReference type="GO" id="GO:0022625">
    <property type="term" value="C:cytosolic large ribosomal subunit"/>
    <property type="evidence" value="ECO:0007669"/>
    <property type="project" value="UniProtKB-UniRule"/>
</dbReference>
<keyword evidence="3 6" id="KW-0694">RNA-binding</keyword>
<keyword evidence="5 6" id="KW-0687">Ribonucleoprotein</keyword>
<dbReference type="FunFam" id="3.90.930.12:FF:000002">
    <property type="entry name" value="50S ribosomal protein L6"/>
    <property type="match status" value="1"/>
</dbReference>
<proteinExistence type="inferred from homology"/>
<dbReference type="PRINTS" id="PR00059">
    <property type="entry name" value="RIBOSOMALL6"/>
</dbReference>
<evidence type="ECO:0000256" key="6">
    <source>
        <dbReference type="HAMAP-Rule" id="MF_01365"/>
    </source>
</evidence>
<dbReference type="PANTHER" id="PTHR11655">
    <property type="entry name" value="60S/50S RIBOSOMAL PROTEIN L6/L9"/>
    <property type="match status" value="1"/>
</dbReference>
<dbReference type="GO" id="GO:0019843">
    <property type="term" value="F:rRNA binding"/>
    <property type="evidence" value="ECO:0007669"/>
    <property type="project" value="UniProtKB-UniRule"/>
</dbReference>
<dbReference type="STRING" id="1802126.A3B25_02595"/>
<dbReference type="InterPro" id="IPR036789">
    <property type="entry name" value="Ribosomal_uL6-like_a/b-dom_sf"/>
</dbReference>
<comment type="caution">
    <text evidence="10">The sequence shown here is derived from an EMBL/GenBank/DDBJ whole genome shotgun (WGS) entry which is preliminary data.</text>
</comment>
<sequence length="180" mass="19663">MSRIGKKPVVVPSGVTVAIKENEVEVKGPLGSLRMAVHPLIEVREEGDAIILVPRRQTKESPKLWGTTRALIANMIEGVVKGYEKKLELEGVGYRAELKDKGLELQLGFSHPVRVEAPAGVQFKVEKNLITVSGYSKEDVGRVASSIRALKKPEPYKGKGIHYLGEVIRRKAGKKATTSA</sequence>
<dbReference type="EMBL" id="MHNW01000009">
    <property type="protein sequence ID" value="OGZ54279.1"/>
    <property type="molecule type" value="Genomic_DNA"/>
</dbReference>